<dbReference type="Proteomes" id="UP000070444">
    <property type="component" value="Unassembled WGS sequence"/>
</dbReference>
<reference evidence="3 4" key="1">
    <citation type="journal article" date="2015" name="Genome Biol. Evol.">
        <title>Phylogenomic analyses indicate that early fungi evolved digesting cell walls of algal ancestors of land plants.</title>
        <authorList>
            <person name="Chang Y."/>
            <person name="Wang S."/>
            <person name="Sekimoto S."/>
            <person name="Aerts A.L."/>
            <person name="Choi C."/>
            <person name="Clum A."/>
            <person name="LaButti K.M."/>
            <person name="Lindquist E.A."/>
            <person name="Yee Ngan C."/>
            <person name="Ohm R.A."/>
            <person name="Salamov A.A."/>
            <person name="Grigoriev I.V."/>
            <person name="Spatafora J.W."/>
            <person name="Berbee M.L."/>
        </authorList>
    </citation>
    <scope>NUCLEOTIDE SEQUENCE [LARGE SCALE GENOMIC DNA]</scope>
    <source>
        <strain evidence="3 4">NRRL 28638</strain>
    </source>
</reference>
<dbReference type="OrthoDB" id="79452at2759"/>
<evidence type="ECO:0000256" key="1">
    <source>
        <dbReference type="ARBA" id="ARBA00022468"/>
    </source>
</evidence>
<gene>
    <name evidence="3" type="ORF">CONCODRAFT_30755</name>
</gene>
<dbReference type="OMA" id="PHINFEM"/>
<feature type="domain" description="Rho-GAP" evidence="2">
    <location>
        <begin position="1"/>
        <end position="141"/>
    </location>
</feature>
<proteinExistence type="predicted"/>
<evidence type="ECO:0000313" key="4">
    <source>
        <dbReference type="Proteomes" id="UP000070444"/>
    </source>
</evidence>
<dbReference type="InterPro" id="IPR050729">
    <property type="entry name" value="Rho-GAP"/>
</dbReference>
<dbReference type="PROSITE" id="PS50238">
    <property type="entry name" value="RHOGAP"/>
    <property type="match status" value="1"/>
</dbReference>
<dbReference type="SMART" id="SM00324">
    <property type="entry name" value="RhoGAP"/>
    <property type="match status" value="1"/>
</dbReference>
<evidence type="ECO:0000313" key="3">
    <source>
        <dbReference type="EMBL" id="KXN70062.1"/>
    </source>
</evidence>
<name>A0A137P4W7_CONC2</name>
<dbReference type="PANTHER" id="PTHR23176:SF129">
    <property type="entry name" value="RHO GTPASE ACTIVATING PROTEIN AT 16F, ISOFORM E-RELATED"/>
    <property type="match status" value="1"/>
</dbReference>
<dbReference type="GO" id="GO:0007165">
    <property type="term" value="P:signal transduction"/>
    <property type="evidence" value="ECO:0007669"/>
    <property type="project" value="InterPro"/>
</dbReference>
<evidence type="ECO:0000259" key="2">
    <source>
        <dbReference type="PROSITE" id="PS50238"/>
    </source>
</evidence>
<dbReference type="Gene3D" id="1.10.555.10">
    <property type="entry name" value="Rho GTPase activation protein"/>
    <property type="match status" value="1"/>
</dbReference>
<sequence length="141" mass="16113">LVELLIDEIDSRGIDSEGIYRLSGNSSSIKKWKERVEKGQSLNLQEEGDINVLTGILKLFFRELTEPLIPYHLYAPMIQASLEQDYDTRLFGMKELIYQLPQVNFNTLKKLAAHLWAISEHCEVNKMDTGNLAIVFGPTLM</sequence>
<dbReference type="SUPFAM" id="SSF48350">
    <property type="entry name" value="GTPase activation domain, GAP"/>
    <property type="match status" value="1"/>
</dbReference>
<organism evidence="3 4">
    <name type="scientific">Conidiobolus coronatus (strain ATCC 28846 / CBS 209.66 / NRRL 28638)</name>
    <name type="common">Delacroixia coronata</name>
    <dbReference type="NCBI Taxonomy" id="796925"/>
    <lineage>
        <taxon>Eukaryota</taxon>
        <taxon>Fungi</taxon>
        <taxon>Fungi incertae sedis</taxon>
        <taxon>Zoopagomycota</taxon>
        <taxon>Entomophthoromycotina</taxon>
        <taxon>Entomophthoromycetes</taxon>
        <taxon>Entomophthorales</taxon>
        <taxon>Ancylistaceae</taxon>
        <taxon>Conidiobolus</taxon>
    </lineage>
</organism>
<protein>
    <submittedName>
        <fullName evidence="3">RhoGAP-domain-containing protein</fullName>
    </submittedName>
</protein>
<keyword evidence="1" id="KW-0343">GTPase activation</keyword>
<dbReference type="EMBL" id="KQ964514">
    <property type="protein sequence ID" value="KXN70062.1"/>
    <property type="molecule type" value="Genomic_DNA"/>
</dbReference>
<dbReference type="CDD" id="cd00159">
    <property type="entry name" value="RhoGAP"/>
    <property type="match status" value="1"/>
</dbReference>
<dbReference type="PANTHER" id="PTHR23176">
    <property type="entry name" value="RHO/RAC/CDC GTPASE-ACTIVATING PROTEIN"/>
    <property type="match status" value="1"/>
</dbReference>
<dbReference type="GO" id="GO:0005096">
    <property type="term" value="F:GTPase activator activity"/>
    <property type="evidence" value="ECO:0007669"/>
    <property type="project" value="UniProtKB-KW"/>
</dbReference>
<keyword evidence="4" id="KW-1185">Reference proteome</keyword>
<dbReference type="InterPro" id="IPR008936">
    <property type="entry name" value="Rho_GTPase_activation_prot"/>
</dbReference>
<dbReference type="STRING" id="796925.A0A137P4W7"/>
<dbReference type="AlphaFoldDB" id="A0A137P4W7"/>
<feature type="non-terminal residue" evidence="3">
    <location>
        <position position="141"/>
    </location>
</feature>
<dbReference type="GO" id="GO:0005737">
    <property type="term" value="C:cytoplasm"/>
    <property type="evidence" value="ECO:0007669"/>
    <property type="project" value="TreeGrafter"/>
</dbReference>
<dbReference type="InterPro" id="IPR000198">
    <property type="entry name" value="RhoGAP_dom"/>
</dbReference>
<feature type="non-terminal residue" evidence="3">
    <location>
        <position position="1"/>
    </location>
</feature>
<dbReference type="Pfam" id="PF00620">
    <property type="entry name" value="RhoGAP"/>
    <property type="match status" value="1"/>
</dbReference>
<accession>A0A137P4W7</accession>